<dbReference type="Gene3D" id="3.30.70.1170">
    <property type="entry name" value="Sun protein, domain 3"/>
    <property type="match status" value="1"/>
</dbReference>
<dbReference type="SUPFAM" id="SSF53335">
    <property type="entry name" value="S-adenosyl-L-methionine-dependent methyltransferases"/>
    <property type="match status" value="1"/>
</dbReference>
<dbReference type="GeneID" id="97990330"/>
<keyword evidence="5 7" id="KW-0949">S-adenosyl-L-methionine</keyword>
<dbReference type="InterPro" id="IPR001678">
    <property type="entry name" value="MeTrfase_RsmB-F_NOP2_dom"/>
</dbReference>
<feature type="binding site" evidence="7">
    <location>
        <position position="132"/>
    </location>
    <ligand>
        <name>S-adenosyl-L-methionine</name>
        <dbReference type="ChEBI" id="CHEBI:59789"/>
    </ligand>
</feature>
<dbReference type="Gene3D" id="2.30.130.60">
    <property type="match status" value="1"/>
</dbReference>
<dbReference type="InterPro" id="IPR029063">
    <property type="entry name" value="SAM-dependent_MTases_sf"/>
</dbReference>
<dbReference type="PROSITE" id="PS51686">
    <property type="entry name" value="SAM_MT_RSMB_NOP"/>
    <property type="match status" value="1"/>
</dbReference>
<proteinExistence type="inferred from homology"/>
<dbReference type="Pfam" id="PF17125">
    <property type="entry name" value="Methyltr_RsmF_N"/>
    <property type="match status" value="1"/>
</dbReference>
<dbReference type="InterPro" id="IPR023267">
    <property type="entry name" value="RCMT"/>
</dbReference>
<dbReference type="GO" id="GO:0008757">
    <property type="term" value="F:S-adenosylmethionine-dependent methyltransferase activity"/>
    <property type="evidence" value="ECO:0007669"/>
    <property type="project" value="InterPro"/>
</dbReference>
<dbReference type="Pfam" id="PF13636">
    <property type="entry name" value="Methyltranf_PUA"/>
    <property type="match status" value="1"/>
</dbReference>
<dbReference type="RefSeq" id="WP_117545749.1">
    <property type="nucleotide sequence ID" value="NZ_JBKUNB010000031.1"/>
</dbReference>
<protein>
    <submittedName>
        <fullName evidence="9">NOL1/NOP2/sun family putative RNA methylase</fullName>
    </submittedName>
</protein>
<keyword evidence="2" id="KW-0963">Cytoplasm</keyword>
<dbReference type="PANTHER" id="PTHR22807">
    <property type="entry name" value="NOP2 YEAST -RELATED NOL1/NOP2/FMU SUN DOMAIN-CONTAINING"/>
    <property type="match status" value="1"/>
</dbReference>
<feature type="binding site" evidence="7">
    <location>
        <begin position="108"/>
        <end position="114"/>
    </location>
    <ligand>
        <name>S-adenosyl-L-methionine</name>
        <dbReference type="ChEBI" id="CHEBI:59789"/>
    </ligand>
</feature>
<reference evidence="9" key="1">
    <citation type="submission" date="2018-08" db="EMBL/GenBank/DDBJ databases">
        <title>A genome reference for cultivated species of the human gut microbiota.</title>
        <authorList>
            <person name="Zou Y."/>
            <person name="Xue W."/>
            <person name="Luo G."/>
        </authorList>
    </citation>
    <scope>NUCLEOTIDE SEQUENCE [LARGE SCALE GENOMIC DNA]</scope>
    <source>
        <strain evidence="9">TF05-5AC</strain>
    </source>
</reference>
<dbReference type="InterPro" id="IPR031340">
    <property type="entry name" value="RsmF_methylt_CI"/>
</dbReference>
<evidence type="ECO:0000256" key="5">
    <source>
        <dbReference type="ARBA" id="ARBA00022691"/>
    </source>
</evidence>
<keyword evidence="10" id="KW-1185">Reference proteome</keyword>
<evidence type="ECO:0000256" key="4">
    <source>
        <dbReference type="ARBA" id="ARBA00022679"/>
    </source>
</evidence>
<feature type="binding site" evidence="7">
    <location>
        <position position="177"/>
    </location>
    <ligand>
        <name>S-adenosyl-L-methionine</name>
        <dbReference type="ChEBI" id="CHEBI:59789"/>
    </ligand>
</feature>
<dbReference type="InterPro" id="IPR011023">
    <property type="entry name" value="Nop2p"/>
</dbReference>
<dbReference type="AlphaFoldDB" id="A0A3E3HW93"/>
<dbReference type="PRINTS" id="PR02008">
    <property type="entry name" value="RCMTFAMILY"/>
</dbReference>
<dbReference type="NCBIfam" id="TIGR00446">
    <property type="entry name" value="nop2p"/>
    <property type="match status" value="1"/>
</dbReference>
<accession>A0A3E3HW93</accession>
<dbReference type="InterPro" id="IPR027391">
    <property type="entry name" value="Nol1_Nop2_Fmu_2"/>
</dbReference>
<evidence type="ECO:0000256" key="1">
    <source>
        <dbReference type="ARBA" id="ARBA00007494"/>
    </source>
</evidence>
<evidence type="ECO:0000313" key="9">
    <source>
        <dbReference type="EMBL" id="RGE56015.1"/>
    </source>
</evidence>
<organism evidence="9 10">
    <name type="scientific">Eisenbergiella massiliensis</name>
    <dbReference type="NCBI Taxonomy" id="1720294"/>
    <lineage>
        <taxon>Bacteria</taxon>
        <taxon>Bacillati</taxon>
        <taxon>Bacillota</taxon>
        <taxon>Clostridia</taxon>
        <taxon>Lachnospirales</taxon>
        <taxon>Lachnospiraceae</taxon>
        <taxon>Eisenbergiella</taxon>
    </lineage>
</organism>
<feature type="active site" description="Nucleophile" evidence="7">
    <location>
        <position position="230"/>
    </location>
</feature>
<comment type="caution">
    <text evidence="9">The sequence shown here is derived from an EMBL/GenBank/DDBJ whole genome shotgun (WGS) entry which is preliminary data.</text>
</comment>
<keyword evidence="4 7" id="KW-0808">Transferase</keyword>
<dbReference type="Proteomes" id="UP000260812">
    <property type="component" value="Unassembled WGS sequence"/>
</dbReference>
<sequence>MLPESFVNRMKEMLGEEYEAFSEALKEERHQALRVNPLKAEPEDFARTGPFSLTPVPWAKTGFYYDKAQQPGKHPLHEAGVYYIQEPSAMAPAQFLQARPGERVLDLCAAPGGKSTQIAAQMKGGGLLVCNEIHPARAKILSENIERMGIRNAVVTNETPERLAERFSGFFDRILVDAPCSGEGMFRKNEEACGEWSLENVEMCAERQDTILDSAQQMLRSGGLLVYSTCTFSPQENEGSINRFLDRFPDFTLVNVDMPEGFAAGRPDWVPGGREELVRTMRLWPHKIRGEGHFLAVLKKEGSVSETERMPVRRDGIKGLSVKEYADYLEFEKQYLTIRQEGIFIAFGDQLYLAPQGMPPLKGLKVLRPGLHLGTRKKNRFEPSHALALALKPEEVRFSCDLLSDSREIYGYLNGETFREDVGVYREEGGKGWHLITADGYSIGWGKLAGGIMKNHYPKGLRKNRSC</sequence>
<name>A0A3E3HW93_9FIRM</name>
<dbReference type="GO" id="GO:0008173">
    <property type="term" value="F:RNA methyltransferase activity"/>
    <property type="evidence" value="ECO:0007669"/>
    <property type="project" value="InterPro"/>
</dbReference>
<keyword evidence="3 7" id="KW-0489">Methyltransferase</keyword>
<dbReference type="GO" id="GO:0001510">
    <property type="term" value="P:RNA methylation"/>
    <property type="evidence" value="ECO:0007669"/>
    <property type="project" value="InterPro"/>
</dbReference>
<comment type="caution">
    <text evidence="7">Lacks conserved residue(s) required for the propagation of feature annotation.</text>
</comment>
<dbReference type="InterPro" id="IPR031341">
    <property type="entry name" value="Methyltr_RsmF_N"/>
</dbReference>
<dbReference type="GO" id="GO:0003723">
    <property type="term" value="F:RNA binding"/>
    <property type="evidence" value="ECO:0007669"/>
    <property type="project" value="UniProtKB-UniRule"/>
</dbReference>
<dbReference type="PANTHER" id="PTHR22807:SF30">
    <property type="entry name" value="28S RRNA (CYTOSINE(4447)-C(5))-METHYLTRANSFERASE-RELATED"/>
    <property type="match status" value="1"/>
</dbReference>
<dbReference type="Gene3D" id="3.40.50.150">
    <property type="entry name" value="Vaccinia Virus protein VP39"/>
    <property type="match status" value="1"/>
</dbReference>
<evidence type="ECO:0000256" key="2">
    <source>
        <dbReference type="ARBA" id="ARBA00022490"/>
    </source>
</evidence>
<dbReference type="CDD" id="cd21147">
    <property type="entry name" value="RsmF_methylt_CTD1"/>
    <property type="match status" value="1"/>
</dbReference>
<dbReference type="GO" id="GO:0006396">
    <property type="term" value="P:RNA processing"/>
    <property type="evidence" value="ECO:0007669"/>
    <property type="project" value="InterPro"/>
</dbReference>
<dbReference type="Pfam" id="PF17126">
    <property type="entry name" value="RsmF_methylt_CI"/>
    <property type="match status" value="1"/>
</dbReference>
<comment type="similarity">
    <text evidence="1 7">Belongs to the class I-like SAM-binding methyltransferase superfamily. RsmB/NOP family.</text>
</comment>
<dbReference type="Pfam" id="PF01189">
    <property type="entry name" value="Methyltr_RsmB-F"/>
    <property type="match status" value="1"/>
</dbReference>
<feature type="domain" description="SAM-dependent MTase RsmB/NOP-type" evidence="8">
    <location>
        <begin position="21"/>
        <end position="301"/>
    </location>
</feature>
<dbReference type="InterPro" id="IPR049560">
    <property type="entry name" value="MeTrfase_RsmB-F_NOP2_cat"/>
</dbReference>
<dbReference type="InterPro" id="IPR018314">
    <property type="entry name" value="RsmB/NOL1/NOP2-like_CS"/>
</dbReference>
<evidence type="ECO:0000259" key="8">
    <source>
        <dbReference type="PROSITE" id="PS51686"/>
    </source>
</evidence>
<evidence type="ECO:0000256" key="3">
    <source>
        <dbReference type="ARBA" id="ARBA00022603"/>
    </source>
</evidence>
<dbReference type="EMBL" id="QVLV01000032">
    <property type="protein sequence ID" value="RGE56015.1"/>
    <property type="molecule type" value="Genomic_DNA"/>
</dbReference>
<dbReference type="PROSITE" id="PS01153">
    <property type="entry name" value="NOL1_NOP2_SUN"/>
    <property type="match status" value="1"/>
</dbReference>
<dbReference type="CDD" id="cd02440">
    <property type="entry name" value="AdoMet_MTases"/>
    <property type="match status" value="1"/>
</dbReference>
<gene>
    <name evidence="9" type="ORF">DXC51_26610</name>
</gene>
<keyword evidence="6 7" id="KW-0694">RNA-binding</keyword>
<evidence type="ECO:0000256" key="7">
    <source>
        <dbReference type="PROSITE-ProRule" id="PRU01023"/>
    </source>
</evidence>
<evidence type="ECO:0000256" key="6">
    <source>
        <dbReference type="ARBA" id="ARBA00022884"/>
    </source>
</evidence>
<evidence type="ECO:0000313" key="10">
    <source>
        <dbReference type="Proteomes" id="UP000260812"/>
    </source>
</evidence>